<dbReference type="Proteomes" id="UP000324222">
    <property type="component" value="Unassembled WGS sequence"/>
</dbReference>
<proteinExistence type="predicted"/>
<reference evidence="1 2" key="1">
    <citation type="submission" date="2019-05" db="EMBL/GenBank/DDBJ databases">
        <title>Another draft genome of Portunus trituberculatus and its Hox gene families provides insights of decapod evolution.</title>
        <authorList>
            <person name="Jeong J.-H."/>
            <person name="Song I."/>
            <person name="Kim S."/>
            <person name="Choi T."/>
            <person name="Kim D."/>
            <person name="Ryu S."/>
            <person name="Kim W."/>
        </authorList>
    </citation>
    <scope>NUCLEOTIDE SEQUENCE [LARGE SCALE GENOMIC DNA]</scope>
    <source>
        <tissue evidence="1">Muscle</tissue>
    </source>
</reference>
<protein>
    <submittedName>
        <fullName evidence="1">Uncharacterized protein</fullName>
    </submittedName>
</protein>
<accession>A0A5B7JEQ9</accession>
<organism evidence="1 2">
    <name type="scientific">Portunus trituberculatus</name>
    <name type="common">Swimming crab</name>
    <name type="synonym">Neptunus trituberculatus</name>
    <dbReference type="NCBI Taxonomy" id="210409"/>
    <lineage>
        <taxon>Eukaryota</taxon>
        <taxon>Metazoa</taxon>
        <taxon>Ecdysozoa</taxon>
        <taxon>Arthropoda</taxon>
        <taxon>Crustacea</taxon>
        <taxon>Multicrustacea</taxon>
        <taxon>Malacostraca</taxon>
        <taxon>Eumalacostraca</taxon>
        <taxon>Eucarida</taxon>
        <taxon>Decapoda</taxon>
        <taxon>Pleocyemata</taxon>
        <taxon>Brachyura</taxon>
        <taxon>Eubrachyura</taxon>
        <taxon>Portunoidea</taxon>
        <taxon>Portunidae</taxon>
        <taxon>Portuninae</taxon>
        <taxon>Portunus</taxon>
    </lineage>
</organism>
<dbReference type="EMBL" id="VSRR010099527">
    <property type="protein sequence ID" value="MPC94682.1"/>
    <property type="molecule type" value="Genomic_DNA"/>
</dbReference>
<gene>
    <name evidence="1" type="ORF">E2C01_089861</name>
</gene>
<evidence type="ECO:0000313" key="1">
    <source>
        <dbReference type="EMBL" id="MPC94682.1"/>
    </source>
</evidence>
<sequence length="89" mass="10161">MAGTVAGKASRHVHALQGLGAAASQRQASVTGAGQVRIDTYRRLPLYWIKQFSYLYFYRSLYSETLCSLTITAFQRLQWKILVFLRVFL</sequence>
<dbReference type="AlphaFoldDB" id="A0A5B7JEQ9"/>
<comment type="caution">
    <text evidence="1">The sequence shown here is derived from an EMBL/GenBank/DDBJ whole genome shotgun (WGS) entry which is preliminary data.</text>
</comment>
<name>A0A5B7JEQ9_PORTR</name>
<evidence type="ECO:0000313" key="2">
    <source>
        <dbReference type="Proteomes" id="UP000324222"/>
    </source>
</evidence>
<keyword evidence="2" id="KW-1185">Reference proteome</keyword>